<dbReference type="Gene3D" id="3.40.50.1820">
    <property type="entry name" value="alpha/beta hydrolase"/>
    <property type="match status" value="1"/>
</dbReference>
<feature type="active site" evidence="6">
    <location>
        <position position="136"/>
    </location>
</feature>
<dbReference type="SUPFAM" id="SSF53474">
    <property type="entry name" value="alpha/beta-Hydrolases"/>
    <property type="match status" value="1"/>
</dbReference>
<evidence type="ECO:0000256" key="1">
    <source>
        <dbReference type="ARBA" id="ARBA00008645"/>
    </source>
</evidence>
<dbReference type="PIRSF" id="PIRSF022950">
    <property type="entry name" value="PPase_methylesterase_euk"/>
    <property type="match status" value="1"/>
</dbReference>
<dbReference type="InterPro" id="IPR016812">
    <property type="entry name" value="PPase_methylesterase_euk"/>
</dbReference>
<evidence type="ECO:0000259" key="7">
    <source>
        <dbReference type="Pfam" id="PF12697"/>
    </source>
</evidence>
<evidence type="ECO:0000256" key="6">
    <source>
        <dbReference type="PIRSR" id="PIRSR022950-1"/>
    </source>
</evidence>
<dbReference type="EMBL" id="FR824059">
    <property type="protein sequence ID" value="CCA15740.1"/>
    <property type="molecule type" value="Genomic_DNA"/>
</dbReference>
<evidence type="ECO:0000256" key="5">
    <source>
        <dbReference type="PIRNR" id="PIRNR022950"/>
    </source>
</evidence>
<dbReference type="PANTHER" id="PTHR14189:SF0">
    <property type="entry name" value="PROTEIN PHOSPHATASE METHYLESTERASE 1"/>
    <property type="match status" value="1"/>
</dbReference>
<feature type="active site" evidence="6">
    <location>
        <position position="111"/>
    </location>
</feature>
<dbReference type="Pfam" id="PF12697">
    <property type="entry name" value="Abhydrolase_6"/>
    <property type="match status" value="1"/>
</dbReference>
<dbReference type="AlphaFoldDB" id="F0W3S0"/>
<organism evidence="8">
    <name type="scientific">Albugo laibachii Nc14</name>
    <dbReference type="NCBI Taxonomy" id="890382"/>
    <lineage>
        <taxon>Eukaryota</taxon>
        <taxon>Sar</taxon>
        <taxon>Stramenopiles</taxon>
        <taxon>Oomycota</taxon>
        <taxon>Peronosporomycetes</taxon>
        <taxon>Albuginales</taxon>
        <taxon>Albuginaceae</taxon>
        <taxon>Albugo</taxon>
    </lineage>
</organism>
<accession>F0W3S0</accession>
<feature type="active site" evidence="6">
    <location>
        <position position="262"/>
    </location>
</feature>
<dbReference type="GO" id="GO:0051723">
    <property type="term" value="F:protein methylesterase activity"/>
    <property type="evidence" value="ECO:0007669"/>
    <property type="project" value="UniProtKB-EC"/>
</dbReference>
<proteinExistence type="inferred from homology"/>
<comment type="catalytic activity">
    <reaction evidence="4">
        <text>[phosphatase 2A protein]-C-terminal L-leucine methyl ester + H2O = [phosphatase 2A protein]-C-terminal L-leucine + methanol + H(+)</text>
        <dbReference type="Rhea" id="RHEA:48548"/>
        <dbReference type="Rhea" id="RHEA-COMP:12134"/>
        <dbReference type="Rhea" id="RHEA-COMP:12135"/>
        <dbReference type="ChEBI" id="CHEBI:15377"/>
        <dbReference type="ChEBI" id="CHEBI:15378"/>
        <dbReference type="ChEBI" id="CHEBI:17790"/>
        <dbReference type="ChEBI" id="CHEBI:90516"/>
        <dbReference type="ChEBI" id="CHEBI:90517"/>
        <dbReference type="EC" id="3.1.1.89"/>
    </reaction>
</comment>
<dbReference type="PANTHER" id="PTHR14189">
    <property type="entry name" value="PROTEIN PHOSPHATASE METHYLESTERASE-1 RELATED"/>
    <property type="match status" value="1"/>
</dbReference>
<reference evidence="8" key="2">
    <citation type="submission" date="2011-02" db="EMBL/GenBank/DDBJ databases">
        <authorList>
            <person name="MacLean D."/>
        </authorList>
    </citation>
    <scope>NUCLEOTIDE SEQUENCE</scope>
</reference>
<comment type="function">
    <text evidence="5">Demethylates proteins that have been reversibly carboxymethylated.</text>
</comment>
<evidence type="ECO:0000256" key="2">
    <source>
        <dbReference type="ARBA" id="ARBA00022487"/>
    </source>
</evidence>
<dbReference type="EC" id="3.1.1.-" evidence="5"/>
<dbReference type="ESTHER" id="9stra-f0w3s0">
    <property type="family name" value="PPase_methylesterase_euk"/>
</dbReference>
<keyword evidence="3 5" id="KW-0378">Hydrolase</keyword>
<dbReference type="InterPro" id="IPR000073">
    <property type="entry name" value="AB_hydrolase_1"/>
</dbReference>
<comment type="similarity">
    <text evidence="1 5">Belongs to the AB hydrolase superfamily.</text>
</comment>
<keyword evidence="2 5" id="KW-0719">Serine esterase</keyword>
<sequence>MSEIWKSSFDTKEDVELESGDIFRIYKAGTQGPIVVFIHGAGYTSLTWSLCISSLRDHCRIIAFDLRGHGDTHTKDDSDLSIQTLTTDAIELIKRTTVTDKNELLVLVGHSLGGSIAVRAAARKDLDNLVGVMVIDVVEGTAIASLEHMHTILDNKPTQFASIQKAIDWSLQSGMIRNAKAAQISVPSQLRKDEDGSYRWRSDLKNSASYWRGWFEGLSDLFLGLSIAKLLILAGFDRLDTALTRGQMQGKFELRLLYGSGHVIQEDCPDKLSAALMEFLVRCCCLSDNSGGRLHENSSLQIRLAKARAMIPKVATEKES</sequence>
<name>F0W3S0_9STRA</name>
<evidence type="ECO:0000313" key="8">
    <source>
        <dbReference type="EMBL" id="CCA15740.1"/>
    </source>
</evidence>
<feature type="domain" description="AB hydrolase-1" evidence="7">
    <location>
        <begin position="35"/>
        <end position="274"/>
    </location>
</feature>
<evidence type="ECO:0000256" key="3">
    <source>
        <dbReference type="ARBA" id="ARBA00022801"/>
    </source>
</evidence>
<gene>
    <name evidence="8" type="primary">AlNc14C14G1646</name>
    <name evidence="8" type="ORF">ALNC14_018830</name>
</gene>
<dbReference type="InterPro" id="IPR029058">
    <property type="entry name" value="AB_hydrolase_fold"/>
</dbReference>
<protein>
    <recommendedName>
        <fullName evidence="5">Protein phosphatase methylesterase 1</fullName>
        <shortName evidence="5">PME-1</shortName>
        <ecNumber evidence="5">3.1.1.-</ecNumber>
    </recommendedName>
</protein>
<reference evidence="8" key="1">
    <citation type="journal article" date="2011" name="PLoS Biol.">
        <title>Gene gain and loss during evolution of obligate parasitism in the white rust pathogen of Arabidopsis thaliana.</title>
        <authorList>
            <person name="Kemen E."/>
            <person name="Gardiner A."/>
            <person name="Schultz-Larsen T."/>
            <person name="Kemen A.C."/>
            <person name="Balmuth A.L."/>
            <person name="Robert-Seilaniantz A."/>
            <person name="Bailey K."/>
            <person name="Holub E."/>
            <person name="Studholme D.J."/>
            <person name="Maclean D."/>
            <person name="Jones J.D."/>
        </authorList>
    </citation>
    <scope>NUCLEOTIDE SEQUENCE</scope>
</reference>
<dbReference type="HOGENOM" id="CLU_024818_0_0_1"/>
<evidence type="ECO:0000256" key="4">
    <source>
        <dbReference type="ARBA" id="ARBA00049203"/>
    </source>
</evidence>